<reference evidence="4" key="1">
    <citation type="journal article" date="2015" name="Nature">
        <title>Complex archaea that bridge the gap between prokaryotes and eukaryotes.</title>
        <authorList>
            <person name="Spang A."/>
            <person name="Saw J.H."/>
            <person name="Jorgensen S.L."/>
            <person name="Zaremba-Niedzwiedzka K."/>
            <person name="Martijn J."/>
            <person name="Lind A.E."/>
            <person name="van Eijk R."/>
            <person name="Schleper C."/>
            <person name="Guy L."/>
            <person name="Ettema T.J."/>
        </authorList>
    </citation>
    <scope>NUCLEOTIDE SEQUENCE</scope>
</reference>
<dbReference type="SUPFAM" id="SSF160246">
    <property type="entry name" value="EspE N-terminal domain-like"/>
    <property type="match status" value="1"/>
</dbReference>
<dbReference type="InterPro" id="IPR003593">
    <property type="entry name" value="AAA+_ATPase"/>
</dbReference>
<proteinExistence type="predicted"/>
<dbReference type="PANTHER" id="PTHR30258">
    <property type="entry name" value="TYPE II SECRETION SYSTEM PROTEIN GSPE-RELATED"/>
    <property type="match status" value="1"/>
</dbReference>
<dbReference type="InterPro" id="IPR037257">
    <property type="entry name" value="T2SS_E_N_sf"/>
</dbReference>
<feature type="domain" description="Bacterial type II secretion system protein E" evidence="3">
    <location>
        <begin position="400"/>
        <end position="414"/>
    </location>
</feature>
<dbReference type="Gene3D" id="3.30.300.160">
    <property type="entry name" value="Type II secretion system, protein E, N-terminal domain"/>
    <property type="match status" value="1"/>
</dbReference>
<dbReference type="GO" id="GO:0005886">
    <property type="term" value="C:plasma membrane"/>
    <property type="evidence" value="ECO:0007669"/>
    <property type="project" value="TreeGrafter"/>
</dbReference>
<dbReference type="Pfam" id="PF05157">
    <property type="entry name" value="MshEN"/>
    <property type="match status" value="1"/>
</dbReference>
<dbReference type="PANTHER" id="PTHR30258:SF1">
    <property type="entry name" value="PROTEIN TRANSPORT PROTEIN HOFB HOMOLOG"/>
    <property type="match status" value="1"/>
</dbReference>
<dbReference type="InterPro" id="IPR001482">
    <property type="entry name" value="T2SS/T4SS_dom"/>
</dbReference>
<dbReference type="InterPro" id="IPR007831">
    <property type="entry name" value="T2SS_GspE_N"/>
</dbReference>
<dbReference type="SUPFAM" id="SSF52540">
    <property type="entry name" value="P-loop containing nucleoside triphosphate hydrolases"/>
    <property type="match status" value="1"/>
</dbReference>
<protein>
    <recommendedName>
        <fullName evidence="3">Bacterial type II secretion system protein E domain-containing protein</fullName>
    </recommendedName>
</protein>
<sequence length="587" mass="65365">MAKDGQDVNIADLRGRPIGRVLVKMGRVTRTQVHEALEVQKEKGGLLGQIMVDLDVITEKTRNLALAHQAGMDFVDVGSVDISDDVIKLIPGQMANAYHIIPLDYDDDTKTLTVAMASPDNFRATDDLKMLMGFNVIAKITEAEQLDKALMRYYGVEPESIAELINEMADDSELTMIPGGVRTESIDEDSIRQMADASPVKRLVNMVLLEAIRNRASDIHFEPFEDEFKMRYRIDGLLYEMLPPPKGIAVAIASRIKVMARLDIAERRMPQDGRIELEVGGSPVDLRVSVLPTMFGESVVLRVLDRSNVSLDLDRLGAREDDLRMVRQLIHRPNGIIIVTGPTGSGKTTTLYSALNELNDEAVKILTAEDPVEYDIDGLIQVQINEDIGLTFARALRSFLRQDPDIVLIGEIRDLETAEIAVQASLTGHLVFSTLHTNDAPSAIARLLDLQLEPFLVTATLEAIVAQRLVRQICTRCKEPFHPTEEMLMELGLTPDDVKDQTFFHGAGCDFCRSTGYSGREAIFEIMVLDDELRELIMERTSTGKLREAARKRGMRTLRDTGLLAIFDGGTTIEEVVDQTIMEDMDQ</sequence>
<dbReference type="GO" id="GO:0005524">
    <property type="term" value="F:ATP binding"/>
    <property type="evidence" value="ECO:0007669"/>
    <property type="project" value="UniProtKB-KW"/>
</dbReference>
<keyword evidence="2" id="KW-0067">ATP-binding</keyword>
<organism evidence="4">
    <name type="scientific">marine sediment metagenome</name>
    <dbReference type="NCBI Taxonomy" id="412755"/>
    <lineage>
        <taxon>unclassified sequences</taxon>
        <taxon>metagenomes</taxon>
        <taxon>ecological metagenomes</taxon>
    </lineage>
</organism>
<dbReference type="InterPro" id="IPR027417">
    <property type="entry name" value="P-loop_NTPase"/>
</dbReference>
<evidence type="ECO:0000256" key="2">
    <source>
        <dbReference type="ARBA" id="ARBA00022840"/>
    </source>
</evidence>
<comment type="caution">
    <text evidence="4">The sequence shown here is derived from an EMBL/GenBank/DDBJ whole genome shotgun (WGS) entry which is preliminary data.</text>
</comment>
<dbReference type="SMART" id="SM00382">
    <property type="entry name" value="AAA"/>
    <property type="match status" value="1"/>
</dbReference>
<dbReference type="CDD" id="cd01129">
    <property type="entry name" value="PulE-GspE-like"/>
    <property type="match status" value="1"/>
</dbReference>
<dbReference type="Gene3D" id="3.40.50.300">
    <property type="entry name" value="P-loop containing nucleotide triphosphate hydrolases"/>
    <property type="match status" value="1"/>
</dbReference>
<dbReference type="FunFam" id="3.30.450.90:FF:000001">
    <property type="entry name" value="Type II secretion system ATPase GspE"/>
    <property type="match status" value="1"/>
</dbReference>
<dbReference type="Pfam" id="PF00437">
    <property type="entry name" value="T2SSE"/>
    <property type="match status" value="1"/>
</dbReference>
<dbReference type="Gene3D" id="3.30.450.90">
    <property type="match status" value="1"/>
</dbReference>
<name>A0A0F9UE54_9ZZZZ</name>
<dbReference type="FunFam" id="3.40.50.300:FF:000398">
    <property type="entry name" value="Type IV pilus assembly ATPase PilB"/>
    <property type="match status" value="1"/>
</dbReference>
<dbReference type="AlphaFoldDB" id="A0A0F9UE54"/>
<gene>
    <name evidence="4" type="ORF">LCGC14_0276450</name>
</gene>
<dbReference type="GO" id="GO:0016887">
    <property type="term" value="F:ATP hydrolysis activity"/>
    <property type="evidence" value="ECO:0007669"/>
    <property type="project" value="TreeGrafter"/>
</dbReference>
<dbReference type="PROSITE" id="PS00662">
    <property type="entry name" value="T2SP_E"/>
    <property type="match status" value="1"/>
</dbReference>
<evidence type="ECO:0000256" key="1">
    <source>
        <dbReference type="ARBA" id="ARBA00022741"/>
    </source>
</evidence>
<evidence type="ECO:0000313" key="4">
    <source>
        <dbReference type="EMBL" id="KKN85662.1"/>
    </source>
</evidence>
<dbReference type="EMBL" id="LAZR01000156">
    <property type="protein sequence ID" value="KKN85662.1"/>
    <property type="molecule type" value="Genomic_DNA"/>
</dbReference>
<keyword evidence="1" id="KW-0547">Nucleotide-binding</keyword>
<evidence type="ECO:0000259" key="3">
    <source>
        <dbReference type="PROSITE" id="PS00662"/>
    </source>
</evidence>
<accession>A0A0F9UE54</accession>